<keyword evidence="5" id="KW-0732">Signal</keyword>
<dbReference type="Gene3D" id="3.40.50.720">
    <property type="entry name" value="NAD(P)-binding Rossmann-like Domain"/>
    <property type="match status" value="1"/>
</dbReference>
<protein>
    <submittedName>
        <fullName evidence="7">SDR family NAD(P)-dependent oxidoreductase</fullName>
    </submittedName>
</protein>
<evidence type="ECO:0000313" key="8">
    <source>
        <dbReference type="Proteomes" id="UP000282184"/>
    </source>
</evidence>
<evidence type="ECO:0000259" key="6">
    <source>
        <dbReference type="SMART" id="SM00822"/>
    </source>
</evidence>
<evidence type="ECO:0000256" key="2">
    <source>
        <dbReference type="ARBA" id="ARBA00023002"/>
    </source>
</evidence>
<evidence type="ECO:0000313" key="7">
    <source>
        <dbReference type="EMBL" id="RTQ49620.1"/>
    </source>
</evidence>
<feature type="compositionally biased region" description="Basic and acidic residues" evidence="4">
    <location>
        <begin position="328"/>
        <end position="343"/>
    </location>
</feature>
<evidence type="ECO:0000256" key="1">
    <source>
        <dbReference type="ARBA" id="ARBA00006484"/>
    </source>
</evidence>
<gene>
    <name evidence="7" type="ORF">EJV47_12445</name>
</gene>
<feature type="domain" description="Ketoreductase" evidence="6">
    <location>
        <begin position="46"/>
        <end position="239"/>
    </location>
</feature>
<feature type="chain" id="PRO_5018617171" evidence="5">
    <location>
        <begin position="32"/>
        <end position="349"/>
    </location>
</feature>
<dbReference type="GO" id="GO:0016020">
    <property type="term" value="C:membrane"/>
    <property type="evidence" value="ECO:0007669"/>
    <property type="project" value="TreeGrafter"/>
</dbReference>
<keyword evidence="8" id="KW-1185">Reference proteome</keyword>
<dbReference type="InterPro" id="IPR057326">
    <property type="entry name" value="KR_dom"/>
</dbReference>
<dbReference type="EMBL" id="RXOF01000006">
    <property type="protein sequence ID" value="RTQ49620.1"/>
    <property type="molecule type" value="Genomic_DNA"/>
</dbReference>
<dbReference type="SUPFAM" id="SSF51735">
    <property type="entry name" value="NAD(P)-binding Rossmann-fold domains"/>
    <property type="match status" value="1"/>
</dbReference>
<organism evidence="7 8">
    <name type="scientific">Hymenobacter gummosus</name>
    <dbReference type="NCBI Taxonomy" id="1776032"/>
    <lineage>
        <taxon>Bacteria</taxon>
        <taxon>Pseudomonadati</taxon>
        <taxon>Bacteroidota</taxon>
        <taxon>Cytophagia</taxon>
        <taxon>Cytophagales</taxon>
        <taxon>Hymenobacteraceae</taxon>
        <taxon>Hymenobacter</taxon>
    </lineage>
</organism>
<dbReference type="Pfam" id="PF00106">
    <property type="entry name" value="adh_short"/>
    <property type="match status" value="1"/>
</dbReference>
<dbReference type="PROSITE" id="PS51257">
    <property type="entry name" value="PROKAR_LIPOPROTEIN"/>
    <property type="match status" value="1"/>
</dbReference>
<evidence type="ECO:0000256" key="4">
    <source>
        <dbReference type="SAM" id="MobiDB-lite"/>
    </source>
</evidence>
<keyword evidence="2" id="KW-0560">Oxidoreductase</keyword>
<dbReference type="PRINTS" id="PR00080">
    <property type="entry name" value="SDRFAMILY"/>
</dbReference>
<dbReference type="PANTHER" id="PTHR44196:SF1">
    <property type="entry name" value="DEHYDROGENASE_REDUCTASE SDR FAMILY MEMBER 7B"/>
    <property type="match status" value="1"/>
</dbReference>
<dbReference type="RefSeq" id="WP_126693479.1">
    <property type="nucleotide sequence ID" value="NZ_RXOF01000006.1"/>
</dbReference>
<comment type="caution">
    <text evidence="7">The sequence shown here is derived from an EMBL/GenBank/DDBJ whole genome shotgun (WGS) entry which is preliminary data.</text>
</comment>
<evidence type="ECO:0000256" key="3">
    <source>
        <dbReference type="RuleBase" id="RU000363"/>
    </source>
</evidence>
<proteinExistence type="inferred from homology"/>
<name>A0A3S0H4Z2_9BACT</name>
<dbReference type="PRINTS" id="PR00081">
    <property type="entry name" value="GDHRDH"/>
</dbReference>
<dbReference type="AlphaFoldDB" id="A0A3S0H4Z2"/>
<comment type="similarity">
    <text evidence="1 3">Belongs to the short-chain dehydrogenases/reductases (SDR) family.</text>
</comment>
<dbReference type="SMART" id="SM00822">
    <property type="entry name" value="PKS_KR"/>
    <property type="match status" value="1"/>
</dbReference>
<dbReference type="InterPro" id="IPR002347">
    <property type="entry name" value="SDR_fam"/>
</dbReference>
<dbReference type="Proteomes" id="UP000282184">
    <property type="component" value="Unassembled WGS sequence"/>
</dbReference>
<dbReference type="OrthoDB" id="9775296at2"/>
<accession>A0A3S0H4Z2</accession>
<evidence type="ECO:0000256" key="5">
    <source>
        <dbReference type="SAM" id="SignalP"/>
    </source>
</evidence>
<feature type="signal peptide" evidence="5">
    <location>
        <begin position="1"/>
        <end position="31"/>
    </location>
</feature>
<reference evidence="7 8" key="1">
    <citation type="submission" date="2018-12" db="EMBL/GenBank/DDBJ databases">
        <title>Hymenobacter gummosus sp. nov., isolated from a spring.</title>
        <authorList>
            <person name="Nie L."/>
        </authorList>
    </citation>
    <scope>NUCLEOTIDE SEQUENCE [LARGE SCALE GENOMIC DNA]</scope>
    <source>
        <strain evidence="7 8">KCTC 52166</strain>
    </source>
</reference>
<feature type="region of interest" description="Disordered" evidence="4">
    <location>
        <begin position="307"/>
        <end position="349"/>
    </location>
</feature>
<sequence length="349" mass="37537">MHQRVTYRAAATRLALGLFTCLLLGCLGSCATHRVGAAGQRRIQGKTYVIIGASSGFGRGMAEELGRCRANVVLAARRAELLEEVAGKVRAAGGTALVVPTDISQPEQVQRLAEAAVRQYGRVDVWVNDVGVGAIGRFWEMPLADYSRLVDVNLKGIIYGSYAAVRLFQQQGGGGTLINLGSVESHVPLAYHAVYAATKGAVLNFDQALRQELRLAGQRNIEVVTIEPWAVDTPFWTHAANYSGGTPRMAAMDPPSKVVNAMVRASLRPRAEVRPGWKARAAVTSHRLLPHLTDRLSAGVVHRSQIKTAPPAPATPGAVHAPIPAGRGVDDGVRARMKAENKQRKQQKR</sequence>
<dbReference type="PANTHER" id="PTHR44196">
    <property type="entry name" value="DEHYDROGENASE/REDUCTASE SDR FAMILY MEMBER 7B"/>
    <property type="match status" value="1"/>
</dbReference>
<dbReference type="InterPro" id="IPR036291">
    <property type="entry name" value="NAD(P)-bd_dom_sf"/>
</dbReference>
<dbReference type="GO" id="GO:0016491">
    <property type="term" value="F:oxidoreductase activity"/>
    <property type="evidence" value="ECO:0007669"/>
    <property type="project" value="UniProtKB-KW"/>
</dbReference>